<organism evidence="2 3">
    <name type="scientific">Tulasnella calospora MUT 4182</name>
    <dbReference type="NCBI Taxonomy" id="1051891"/>
    <lineage>
        <taxon>Eukaryota</taxon>
        <taxon>Fungi</taxon>
        <taxon>Dikarya</taxon>
        <taxon>Basidiomycota</taxon>
        <taxon>Agaricomycotina</taxon>
        <taxon>Agaricomycetes</taxon>
        <taxon>Cantharellales</taxon>
        <taxon>Tulasnellaceae</taxon>
        <taxon>Tulasnella</taxon>
    </lineage>
</organism>
<accession>A0A0C3QAW7</accession>
<dbReference type="HOGENOM" id="CLU_000288_7_37_1"/>
<dbReference type="SMART" id="SM00220">
    <property type="entry name" value="S_TKc"/>
    <property type="match status" value="1"/>
</dbReference>
<dbReference type="Pfam" id="PF13424">
    <property type="entry name" value="TPR_12"/>
    <property type="match status" value="1"/>
</dbReference>
<dbReference type="InterPro" id="IPR019734">
    <property type="entry name" value="TPR_rpt"/>
</dbReference>
<dbReference type="PANTHER" id="PTHR44329">
    <property type="entry name" value="SERINE/THREONINE-PROTEIN KINASE TNNI3K-RELATED"/>
    <property type="match status" value="1"/>
</dbReference>
<dbReference type="AlphaFoldDB" id="A0A0C3QAW7"/>
<dbReference type="Pfam" id="PF07714">
    <property type="entry name" value="PK_Tyr_Ser-Thr"/>
    <property type="match status" value="1"/>
</dbReference>
<dbReference type="InterPro" id="IPR011009">
    <property type="entry name" value="Kinase-like_dom_sf"/>
</dbReference>
<gene>
    <name evidence="2" type="ORF">M407DRAFT_28336</name>
</gene>
<reference evidence="2 3" key="1">
    <citation type="submission" date="2014-04" db="EMBL/GenBank/DDBJ databases">
        <authorList>
            <consortium name="DOE Joint Genome Institute"/>
            <person name="Kuo A."/>
            <person name="Girlanda M."/>
            <person name="Perotto S."/>
            <person name="Kohler A."/>
            <person name="Nagy L.G."/>
            <person name="Floudas D."/>
            <person name="Copeland A."/>
            <person name="Barry K.W."/>
            <person name="Cichocki N."/>
            <person name="Veneault-Fourrey C."/>
            <person name="LaButti K."/>
            <person name="Lindquist E.A."/>
            <person name="Lipzen A."/>
            <person name="Lundell T."/>
            <person name="Morin E."/>
            <person name="Murat C."/>
            <person name="Sun H."/>
            <person name="Tunlid A."/>
            <person name="Henrissat B."/>
            <person name="Grigoriev I.V."/>
            <person name="Hibbett D.S."/>
            <person name="Martin F."/>
            <person name="Nordberg H.P."/>
            <person name="Cantor M.N."/>
            <person name="Hua S.X."/>
        </authorList>
    </citation>
    <scope>NUCLEOTIDE SEQUENCE [LARGE SCALE GENOMIC DNA]</scope>
    <source>
        <strain evidence="2 3">MUT 4182</strain>
    </source>
</reference>
<dbReference type="InterPro" id="IPR008271">
    <property type="entry name" value="Ser/Thr_kinase_AS"/>
</dbReference>
<dbReference type="SUPFAM" id="SSF56112">
    <property type="entry name" value="Protein kinase-like (PK-like)"/>
    <property type="match status" value="1"/>
</dbReference>
<dbReference type="InterPro" id="IPR011990">
    <property type="entry name" value="TPR-like_helical_dom_sf"/>
</dbReference>
<dbReference type="Gene3D" id="1.25.40.10">
    <property type="entry name" value="Tetratricopeptide repeat domain"/>
    <property type="match status" value="1"/>
</dbReference>
<dbReference type="Gene3D" id="1.10.510.10">
    <property type="entry name" value="Transferase(Phosphotransferase) domain 1"/>
    <property type="match status" value="1"/>
</dbReference>
<dbReference type="EMBL" id="KN823118">
    <property type="protein sequence ID" value="KIO22126.1"/>
    <property type="molecule type" value="Genomic_DNA"/>
</dbReference>
<reference evidence="3" key="2">
    <citation type="submission" date="2015-01" db="EMBL/GenBank/DDBJ databases">
        <title>Evolutionary Origins and Diversification of the Mycorrhizal Mutualists.</title>
        <authorList>
            <consortium name="DOE Joint Genome Institute"/>
            <consortium name="Mycorrhizal Genomics Consortium"/>
            <person name="Kohler A."/>
            <person name="Kuo A."/>
            <person name="Nagy L.G."/>
            <person name="Floudas D."/>
            <person name="Copeland A."/>
            <person name="Barry K.W."/>
            <person name="Cichocki N."/>
            <person name="Veneault-Fourrey C."/>
            <person name="LaButti K."/>
            <person name="Lindquist E.A."/>
            <person name="Lipzen A."/>
            <person name="Lundell T."/>
            <person name="Morin E."/>
            <person name="Murat C."/>
            <person name="Riley R."/>
            <person name="Ohm R."/>
            <person name="Sun H."/>
            <person name="Tunlid A."/>
            <person name="Henrissat B."/>
            <person name="Grigoriev I.V."/>
            <person name="Hibbett D.S."/>
            <person name="Martin F."/>
        </authorList>
    </citation>
    <scope>NUCLEOTIDE SEQUENCE [LARGE SCALE GENOMIC DNA]</scope>
    <source>
        <strain evidence="3">MUT 4182</strain>
    </source>
</reference>
<proteinExistence type="predicted"/>
<dbReference type="OrthoDB" id="4062651at2759"/>
<dbReference type="GO" id="GO:0004674">
    <property type="term" value="F:protein serine/threonine kinase activity"/>
    <property type="evidence" value="ECO:0007669"/>
    <property type="project" value="TreeGrafter"/>
</dbReference>
<keyword evidence="3" id="KW-1185">Reference proteome</keyword>
<dbReference type="SMART" id="SM00028">
    <property type="entry name" value="TPR"/>
    <property type="match status" value="5"/>
</dbReference>
<dbReference type="InterPro" id="IPR000719">
    <property type="entry name" value="Prot_kinase_dom"/>
</dbReference>
<dbReference type="PROSITE" id="PS50011">
    <property type="entry name" value="PROTEIN_KINASE_DOM"/>
    <property type="match status" value="1"/>
</dbReference>
<dbReference type="STRING" id="1051891.A0A0C3QAW7"/>
<evidence type="ECO:0000313" key="2">
    <source>
        <dbReference type="EMBL" id="KIO22126.1"/>
    </source>
</evidence>
<sequence length="549" mass="61406">MSAADDPDELKRAFTKELLVWSGLEAHPRVARFMGFYADFERSEAWLLSPWEPHGNIADFISRRRLEVPEKLSLVYDTIDALTFLHQLEPPVCHGDIKSANVLVNCDCRAVLCDFGLARLHEDSGFRRLETSTGFKGSIRWCSPELLDGGPRTSSSDIYAWAWLVWEIMTGELPYQDAMADYAIIRRIFESSRPQVDGESRLSDCLQLWELMTRCWVVEPEQRPTGSMCRTAVVLLPRCTPHSGKVDPLSPSPELLENLGTLESWKGNSEESIAHLEMALRLYQDRDDSNGVARVHSKQADVFYRHSRWVPSIDHATAALTKFRSLDDDLGAADALFTLGCAIYMHSTAEEATPPLQEALEIFRIHSHDVGTANCLERLGEICRWNLRLTEATTYLEDAIAITSESGNKVGETGAAKCLAYVFWQSGDNARAVATFTVTAEAGRRLGLGSVLCDSLYCLATINYEEGNYEDSRRVYQESISAARSIDDGFTLSKSLEGLAKVHRVQGDFAQAATSLEELWTCYQTCHIGILTAFGPRPSSRKSKNHKEM</sequence>
<dbReference type="InterPro" id="IPR001245">
    <property type="entry name" value="Ser-Thr/Tyr_kinase_cat_dom"/>
</dbReference>
<evidence type="ECO:0000259" key="1">
    <source>
        <dbReference type="PROSITE" id="PS50011"/>
    </source>
</evidence>
<protein>
    <recommendedName>
        <fullName evidence="1">Protein kinase domain-containing protein</fullName>
    </recommendedName>
</protein>
<dbReference type="Proteomes" id="UP000054248">
    <property type="component" value="Unassembled WGS sequence"/>
</dbReference>
<dbReference type="GO" id="GO:0005524">
    <property type="term" value="F:ATP binding"/>
    <property type="evidence" value="ECO:0007669"/>
    <property type="project" value="InterPro"/>
</dbReference>
<dbReference type="InterPro" id="IPR051681">
    <property type="entry name" value="Ser/Thr_Kinases-Pseudokinases"/>
</dbReference>
<evidence type="ECO:0000313" key="3">
    <source>
        <dbReference type="Proteomes" id="UP000054248"/>
    </source>
</evidence>
<dbReference type="PROSITE" id="PS00108">
    <property type="entry name" value="PROTEIN_KINASE_ST"/>
    <property type="match status" value="1"/>
</dbReference>
<dbReference type="SUPFAM" id="SSF48452">
    <property type="entry name" value="TPR-like"/>
    <property type="match status" value="2"/>
</dbReference>
<name>A0A0C3QAW7_9AGAM</name>
<feature type="domain" description="Protein kinase" evidence="1">
    <location>
        <begin position="1"/>
        <end position="235"/>
    </location>
</feature>